<evidence type="ECO:0000259" key="4">
    <source>
        <dbReference type="PROSITE" id="PS50801"/>
    </source>
</evidence>
<evidence type="ECO:0000256" key="2">
    <source>
        <dbReference type="RuleBase" id="RU003749"/>
    </source>
</evidence>
<keyword evidence="6" id="KW-1185">Reference proteome</keyword>
<dbReference type="Proteomes" id="UP000800981">
    <property type="component" value="Unassembled WGS sequence"/>
</dbReference>
<dbReference type="InterPro" id="IPR003658">
    <property type="entry name" value="Anti-sigma_ant"/>
</dbReference>
<accession>A0ABX0GYB0</accession>
<dbReference type="InterPro" id="IPR002645">
    <property type="entry name" value="STAS_dom"/>
</dbReference>
<dbReference type="InterPro" id="IPR036513">
    <property type="entry name" value="STAS_dom_sf"/>
</dbReference>
<evidence type="ECO:0000313" key="5">
    <source>
        <dbReference type="EMBL" id="NHC15096.1"/>
    </source>
</evidence>
<feature type="domain" description="STAS" evidence="4">
    <location>
        <begin position="8"/>
        <end position="117"/>
    </location>
</feature>
<dbReference type="Pfam" id="PF01740">
    <property type="entry name" value="STAS"/>
    <property type="match status" value="1"/>
</dbReference>
<organism evidence="5 6">
    <name type="scientific">Motilibacter deserti</name>
    <dbReference type="NCBI Taxonomy" id="2714956"/>
    <lineage>
        <taxon>Bacteria</taxon>
        <taxon>Bacillati</taxon>
        <taxon>Actinomycetota</taxon>
        <taxon>Actinomycetes</taxon>
        <taxon>Motilibacterales</taxon>
        <taxon>Motilibacteraceae</taxon>
        <taxon>Motilibacter</taxon>
    </lineage>
</organism>
<comment type="caution">
    <text evidence="5">The sequence shown here is derived from an EMBL/GenBank/DDBJ whole genome shotgun (WGS) entry which is preliminary data.</text>
</comment>
<name>A0ABX0GYB0_9ACTN</name>
<comment type="similarity">
    <text evidence="1 2">Belongs to the anti-sigma-factor antagonist family.</text>
</comment>
<dbReference type="PANTHER" id="PTHR33495">
    <property type="entry name" value="ANTI-SIGMA FACTOR ANTAGONIST TM_1081-RELATED-RELATED"/>
    <property type="match status" value="1"/>
</dbReference>
<dbReference type="RefSeq" id="WP_166283237.1">
    <property type="nucleotide sequence ID" value="NZ_JAANNP010000015.1"/>
</dbReference>
<dbReference type="Gene3D" id="3.30.750.24">
    <property type="entry name" value="STAS domain"/>
    <property type="match status" value="1"/>
</dbReference>
<evidence type="ECO:0000256" key="3">
    <source>
        <dbReference type="SAM" id="MobiDB-lite"/>
    </source>
</evidence>
<reference evidence="5 6" key="1">
    <citation type="submission" date="2020-03" db="EMBL/GenBank/DDBJ databases">
        <title>Two novel Motilibacter sp.</title>
        <authorList>
            <person name="Liu S."/>
        </authorList>
    </citation>
    <scope>NUCLEOTIDE SEQUENCE [LARGE SCALE GENOMIC DNA]</scope>
    <source>
        <strain evidence="5 6">E257</strain>
    </source>
</reference>
<proteinExistence type="inferred from homology"/>
<feature type="region of interest" description="Disordered" evidence="3">
    <location>
        <begin position="126"/>
        <end position="173"/>
    </location>
</feature>
<feature type="compositionally biased region" description="Basic residues" evidence="3">
    <location>
        <begin position="150"/>
        <end position="162"/>
    </location>
</feature>
<protein>
    <recommendedName>
        <fullName evidence="2">Anti-sigma factor antagonist</fullName>
    </recommendedName>
</protein>
<gene>
    <name evidence="5" type="ORF">G9H71_15005</name>
</gene>
<dbReference type="EMBL" id="JAANNP010000015">
    <property type="protein sequence ID" value="NHC15096.1"/>
    <property type="molecule type" value="Genomic_DNA"/>
</dbReference>
<dbReference type="PANTHER" id="PTHR33495:SF2">
    <property type="entry name" value="ANTI-SIGMA FACTOR ANTAGONIST TM_1081-RELATED"/>
    <property type="match status" value="1"/>
</dbReference>
<dbReference type="SUPFAM" id="SSF52091">
    <property type="entry name" value="SpoIIaa-like"/>
    <property type="match status" value="1"/>
</dbReference>
<evidence type="ECO:0000256" key="1">
    <source>
        <dbReference type="ARBA" id="ARBA00009013"/>
    </source>
</evidence>
<dbReference type="CDD" id="cd07043">
    <property type="entry name" value="STAS_anti-anti-sigma_factors"/>
    <property type="match status" value="1"/>
</dbReference>
<dbReference type="PROSITE" id="PS50801">
    <property type="entry name" value="STAS"/>
    <property type="match status" value="1"/>
</dbReference>
<dbReference type="NCBIfam" id="TIGR00377">
    <property type="entry name" value="ant_ant_sig"/>
    <property type="match status" value="1"/>
</dbReference>
<evidence type="ECO:0000313" key="6">
    <source>
        <dbReference type="Proteomes" id="UP000800981"/>
    </source>
</evidence>
<sequence>MTVPDVGLSVVASEQDGVPVLVATGELESVGAPVLRSAVIDALAAGADGLVIDLTDVTFVDSAGLGVLAGALKRCRERGGELALVATRPVFLRTLRVTGLARVLPVFPALSAAVAHVTDVTARATAPAGAESASPGGGRPGATTLPRPRWASRRPVLRRRPSRVGQSEMARAS</sequence>